<protein>
    <recommendedName>
        <fullName evidence="1">Heterokaryon incompatibility domain-containing protein</fullName>
    </recommendedName>
</protein>
<feature type="domain" description="Heterokaryon incompatibility" evidence="1">
    <location>
        <begin position="194"/>
        <end position="350"/>
    </location>
</feature>
<comment type="caution">
    <text evidence="2">The sequence shown here is derived from an EMBL/GenBank/DDBJ whole genome shotgun (WGS) entry which is preliminary data.</text>
</comment>
<dbReference type="InterPro" id="IPR010730">
    <property type="entry name" value="HET"/>
</dbReference>
<gene>
    <name evidence="2" type="ORF">HYFRA_00011558</name>
</gene>
<proteinExistence type="predicted"/>
<organism evidence="2 3">
    <name type="scientific">Hymenoscyphus fraxineus</name>
    <dbReference type="NCBI Taxonomy" id="746836"/>
    <lineage>
        <taxon>Eukaryota</taxon>
        <taxon>Fungi</taxon>
        <taxon>Dikarya</taxon>
        <taxon>Ascomycota</taxon>
        <taxon>Pezizomycotina</taxon>
        <taxon>Leotiomycetes</taxon>
        <taxon>Helotiales</taxon>
        <taxon>Helotiaceae</taxon>
        <taxon>Hymenoscyphus</taxon>
    </lineage>
</organism>
<dbReference type="Proteomes" id="UP000696280">
    <property type="component" value="Unassembled WGS sequence"/>
</dbReference>
<dbReference type="Pfam" id="PF06985">
    <property type="entry name" value="HET"/>
    <property type="match status" value="1"/>
</dbReference>
<evidence type="ECO:0000313" key="2">
    <source>
        <dbReference type="EMBL" id="CAG8958715.1"/>
    </source>
</evidence>
<dbReference type="PANTHER" id="PTHR33112:SF12">
    <property type="entry name" value="HETEROKARYON INCOMPATIBILITY DOMAIN-CONTAINING PROTEIN"/>
    <property type="match status" value="1"/>
</dbReference>
<keyword evidence="3" id="KW-1185">Reference proteome</keyword>
<evidence type="ECO:0000313" key="3">
    <source>
        <dbReference type="Proteomes" id="UP000696280"/>
    </source>
</evidence>
<dbReference type="AlphaFoldDB" id="A0A9N9PWW2"/>
<dbReference type="OrthoDB" id="5135333at2759"/>
<dbReference type="EMBL" id="CAJVRL010000084">
    <property type="protein sequence ID" value="CAG8958715.1"/>
    <property type="molecule type" value="Genomic_DNA"/>
</dbReference>
<sequence length="771" mass="88609">MSDAEAGDAKMECSFCTKFMEFARTSESFDIIKFTRLEMMDSSTCDEHAKVIESYPHHDKIMDLPNFVGLKLSNTVEYLSLWLDIVPGVDTSIGNESEAYERFLEMQRMRTRFVTLRLLPSAEPECQVKPTARYRSNKWIDAKLLLQWKRLCDSRNYETCHVVNDLTQEKNFHPTWLVDTQQMCLVPGATGISYVALSYVWGEIPFFKTTKENISQLQQDFALANPKELGIPRTISDALSIVSLLDERYLWVDALCIVQDDNHTKHTEINKMSMIYSGATVTIFAEDGEDANYGLRGLQGISQPRDRSQPDVIFTPKEGYQFVVVNGDNDRGPVATTESKWGRRAWTFQEDLFSKRCLIFKNKGVEWRCGCCCLVEEVDENLVKNHVITSRELRTDFLQATPRLTHYGRIVNAYNMRELTHPQDAIYAFAGITTELSRKFIGGFICGLPLLFFDVALCWQPKNGDCERRIPSAKDKKPRESTESGLPSWSWVGWRCSLDESPWRTETNQYSKNWYPPATILSTIQWHSLKWGAEENRPIYQSQSRMQELRTYAVSATGDDVSSGWQRFDCSLTSRKDPYEPVIEHDHGSSSPRYFYKHKYDPTLDFWRPFPTCDDEQVGISLSTPEPNNDTLICGRTTRKHFSLSHEPTNLEQAFHRTASIQDSEGHWIGAIRLQGSSKIFGSSQELSPCEFVSISTGYVIEKEGRFINRLAIDEFSSERRPKQPEGEKYEYHNVLWVERKDGIAYRKALGHVLKSAWEAQPLEEIDLILG</sequence>
<name>A0A9N9PWW2_9HELO</name>
<accession>A0A9N9PWW2</accession>
<evidence type="ECO:0000259" key="1">
    <source>
        <dbReference type="Pfam" id="PF06985"/>
    </source>
</evidence>
<dbReference type="PANTHER" id="PTHR33112">
    <property type="entry name" value="DOMAIN PROTEIN, PUTATIVE-RELATED"/>
    <property type="match status" value="1"/>
</dbReference>
<reference evidence="2" key="1">
    <citation type="submission" date="2021-07" db="EMBL/GenBank/DDBJ databases">
        <authorList>
            <person name="Durling M."/>
        </authorList>
    </citation>
    <scope>NUCLEOTIDE SEQUENCE</scope>
</reference>